<protein>
    <submittedName>
        <fullName evidence="1">Uncharacterized protein</fullName>
    </submittedName>
</protein>
<dbReference type="EMBL" id="OX596102">
    <property type="protein sequence ID" value="CAM9820099.1"/>
    <property type="molecule type" value="Genomic_DNA"/>
</dbReference>
<evidence type="ECO:0000313" key="1">
    <source>
        <dbReference type="EMBL" id="CAM9820099.1"/>
    </source>
</evidence>
<proteinExistence type="predicted"/>
<sequence length="184" mass="20145">MPWTEEPGGLWGPWGRKEPDMTERLTHTHTHRTLYSCWGASSHIVPWREPESGQQEAQAGWRSAWSLLVAQAGHRPLLALSLKNGDGVHPCRGSLIHGEDVCGVSPAGRVLRSHKSLGSSPVLALVFPLVCGDNGQGRRTMRVRGKVECVGRSQVSTWRGWLLAWVRGVVGVVVKCCGVTLSWV</sequence>
<evidence type="ECO:0000313" key="2">
    <source>
        <dbReference type="Proteomes" id="UP001162501"/>
    </source>
</evidence>
<reference evidence="1" key="1">
    <citation type="submission" date="2023-05" db="EMBL/GenBank/DDBJ databases">
        <authorList>
            <consortium name="ELIXIR-Norway"/>
        </authorList>
    </citation>
    <scope>NUCLEOTIDE SEQUENCE</scope>
</reference>
<organism evidence="1 2">
    <name type="scientific">Rangifer tarandus platyrhynchus</name>
    <name type="common">Svalbard reindeer</name>
    <dbReference type="NCBI Taxonomy" id="3082113"/>
    <lineage>
        <taxon>Eukaryota</taxon>
        <taxon>Metazoa</taxon>
        <taxon>Chordata</taxon>
        <taxon>Craniata</taxon>
        <taxon>Vertebrata</taxon>
        <taxon>Euteleostomi</taxon>
        <taxon>Mammalia</taxon>
        <taxon>Eutheria</taxon>
        <taxon>Laurasiatheria</taxon>
        <taxon>Artiodactyla</taxon>
        <taxon>Ruminantia</taxon>
        <taxon>Pecora</taxon>
        <taxon>Cervidae</taxon>
        <taxon>Odocoileinae</taxon>
        <taxon>Rangifer</taxon>
    </lineage>
</organism>
<dbReference type="Proteomes" id="UP001162501">
    <property type="component" value="Chromosome 18"/>
</dbReference>
<accession>A0AC59YMP5</accession>
<name>A0AC59YMP5_RANTA</name>
<reference evidence="1" key="2">
    <citation type="submission" date="2025-03" db="EMBL/GenBank/DDBJ databases">
        <authorList>
            <consortium name="ELIXIR-Norway"/>
            <consortium name="Elixir Norway"/>
        </authorList>
    </citation>
    <scope>NUCLEOTIDE SEQUENCE</scope>
</reference>
<gene>
    <name evidence="1" type="ORF">MRATA1EN22A_LOCUS7917</name>
</gene>